<gene>
    <name evidence="1" type="ORF">S06H3_34612</name>
</gene>
<name>X1MIF5_9ZZZZ</name>
<comment type="caution">
    <text evidence="1">The sequence shown here is derived from an EMBL/GenBank/DDBJ whole genome shotgun (WGS) entry which is preliminary data.</text>
</comment>
<reference evidence="1" key="1">
    <citation type="journal article" date="2014" name="Front. Microbiol.">
        <title>High frequency of phylogenetically diverse reductive dehalogenase-homologous genes in deep subseafloor sedimentary metagenomes.</title>
        <authorList>
            <person name="Kawai M."/>
            <person name="Futagami T."/>
            <person name="Toyoda A."/>
            <person name="Takaki Y."/>
            <person name="Nishi S."/>
            <person name="Hori S."/>
            <person name="Arai W."/>
            <person name="Tsubouchi T."/>
            <person name="Morono Y."/>
            <person name="Uchiyama I."/>
            <person name="Ito T."/>
            <person name="Fujiyama A."/>
            <person name="Inagaki F."/>
            <person name="Takami H."/>
        </authorList>
    </citation>
    <scope>NUCLEOTIDE SEQUENCE</scope>
    <source>
        <strain evidence="1">Expedition CK06-06</strain>
    </source>
</reference>
<feature type="non-terminal residue" evidence="1">
    <location>
        <position position="42"/>
    </location>
</feature>
<sequence>MTGEVFYGEGVHSLLMQPGAKSMPQDVGTPLENVEAKEVADL</sequence>
<organism evidence="1">
    <name type="scientific">marine sediment metagenome</name>
    <dbReference type="NCBI Taxonomy" id="412755"/>
    <lineage>
        <taxon>unclassified sequences</taxon>
        <taxon>metagenomes</taxon>
        <taxon>ecological metagenomes</taxon>
    </lineage>
</organism>
<dbReference type="EMBL" id="BARV01020794">
    <property type="protein sequence ID" value="GAI31048.1"/>
    <property type="molecule type" value="Genomic_DNA"/>
</dbReference>
<evidence type="ECO:0000313" key="1">
    <source>
        <dbReference type="EMBL" id="GAI31048.1"/>
    </source>
</evidence>
<proteinExistence type="predicted"/>
<dbReference type="AlphaFoldDB" id="X1MIF5"/>
<protein>
    <submittedName>
        <fullName evidence="1">Uncharacterized protein</fullName>
    </submittedName>
</protein>
<accession>X1MIF5</accession>